<dbReference type="Proteomes" id="UP000265663">
    <property type="component" value="Unassembled WGS sequence"/>
</dbReference>
<keyword evidence="4" id="KW-0418">Kinase</keyword>
<organism evidence="4 5">
    <name type="scientific">Pyrenophora seminiperda CCB06</name>
    <dbReference type="NCBI Taxonomy" id="1302712"/>
    <lineage>
        <taxon>Eukaryota</taxon>
        <taxon>Fungi</taxon>
        <taxon>Dikarya</taxon>
        <taxon>Ascomycota</taxon>
        <taxon>Pezizomycotina</taxon>
        <taxon>Dothideomycetes</taxon>
        <taxon>Pleosporomycetidae</taxon>
        <taxon>Pleosporales</taxon>
        <taxon>Pleosporineae</taxon>
        <taxon>Pleosporaceae</taxon>
        <taxon>Pyrenophora</taxon>
    </lineage>
</organism>
<name>A0A3M7LZX4_9PLEO</name>
<dbReference type="OrthoDB" id="5584477at2759"/>
<feature type="chain" id="PRO_5018060197" evidence="2">
    <location>
        <begin position="22"/>
        <end position="393"/>
    </location>
</feature>
<dbReference type="EMBL" id="KE747811">
    <property type="protein sequence ID" value="RMZ67756.1"/>
    <property type="molecule type" value="Genomic_DNA"/>
</dbReference>
<proteinExistence type="predicted"/>
<evidence type="ECO:0000256" key="1">
    <source>
        <dbReference type="SAM" id="MobiDB-lite"/>
    </source>
</evidence>
<gene>
    <name evidence="4" type="ORF">GMOD_00010141</name>
</gene>
<feature type="domain" description="Fungal-type protein kinase" evidence="3">
    <location>
        <begin position="236"/>
        <end position="393"/>
    </location>
</feature>
<keyword evidence="4" id="KW-0808">Transferase</keyword>
<feature type="compositionally biased region" description="Polar residues" evidence="1">
    <location>
        <begin position="101"/>
        <end position="113"/>
    </location>
</feature>
<feature type="region of interest" description="Disordered" evidence="1">
    <location>
        <begin position="82"/>
        <end position="113"/>
    </location>
</feature>
<reference evidence="4 5" key="1">
    <citation type="journal article" date="2014" name="PLoS ONE">
        <title>De novo Genome Assembly of the Fungal Plant Pathogen Pyrenophora semeniperda.</title>
        <authorList>
            <person name="Soliai M.M."/>
            <person name="Meyer S.E."/>
            <person name="Udall J.A."/>
            <person name="Elzinga D.E."/>
            <person name="Hermansen R.A."/>
            <person name="Bodily P.M."/>
            <person name="Hart A.A."/>
            <person name="Coleman C.E."/>
        </authorList>
    </citation>
    <scope>NUCLEOTIDE SEQUENCE [LARGE SCALE GENOMIC DNA]</scope>
    <source>
        <strain evidence="4 5">CCB06</strain>
        <tissue evidence="4">Mycelium</tissue>
    </source>
</reference>
<protein>
    <submittedName>
        <fullName evidence="4">Serine threonine-kinase Sgk2</fullName>
    </submittedName>
</protein>
<evidence type="ECO:0000259" key="3">
    <source>
        <dbReference type="Pfam" id="PF17667"/>
    </source>
</evidence>
<feature type="signal peptide" evidence="2">
    <location>
        <begin position="1"/>
        <end position="21"/>
    </location>
</feature>
<evidence type="ECO:0000313" key="5">
    <source>
        <dbReference type="Proteomes" id="UP000265663"/>
    </source>
</evidence>
<dbReference type="GO" id="GO:0016301">
    <property type="term" value="F:kinase activity"/>
    <property type="evidence" value="ECO:0007669"/>
    <property type="project" value="UniProtKB-KW"/>
</dbReference>
<evidence type="ECO:0000313" key="4">
    <source>
        <dbReference type="EMBL" id="RMZ67756.1"/>
    </source>
</evidence>
<dbReference type="Pfam" id="PF17667">
    <property type="entry name" value="Pkinase_fungal"/>
    <property type="match status" value="1"/>
</dbReference>
<dbReference type="AlphaFoldDB" id="A0A3M7LZX4"/>
<dbReference type="PANTHER" id="PTHR38248:SF2">
    <property type="entry name" value="FUNK1 11"/>
    <property type="match status" value="1"/>
</dbReference>
<accession>A0A3M7LZX4</accession>
<keyword evidence="5" id="KW-1185">Reference proteome</keyword>
<keyword evidence="2" id="KW-0732">Signal</keyword>
<dbReference type="PANTHER" id="PTHR38248">
    <property type="entry name" value="FUNK1 6"/>
    <property type="match status" value="1"/>
</dbReference>
<evidence type="ECO:0000256" key="2">
    <source>
        <dbReference type="SAM" id="SignalP"/>
    </source>
</evidence>
<dbReference type="InterPro" id="IPR040976">
    <property type="entry name" value="Pkinase_fungal"/>
</dbReference>
<sequence length="393" mass="44423">MTKNHALQLLVALQNLPASHSLPSGAGGKNLFNDLFRLNLAVSSGDFDVRRVIPLLAAVLNHESDFDIWEKVYELLAESAATTDAKPSTPPPSDPSRTASFQQTPWTFNTGSFADTSDLRRNVDPILKTEVEDNLRIDHLGVFATFFGKIPKLAEITTVVLESCKEADPPLFKEGVGWVEWPEGCEEASVLQFLRRHIDRFLLLAEERGSRPSKHRRCITTPNKPIPGSVSKRKLDVGLAYNSNDDLVENEGQTYDWLHILIPGELKSNPREDKRSSTWLDLVRYAREIFSAQDTRRFVLGFTLCGPIMRIWEFDRLGVVRSTPFDINKDAHMFVSVVMGFLWMSKEQLGFDPTIAVGNVRYTTIQQNGQMERIYLEDRIKRQRSVAGRATTC</sequence>